<feature type="compositionally biased region" description="Low complexity" evidence="1">
    <location>
        <begin position="139"/>
        <end position="152"/>
    </location>
</feature>
<dbReference type="AlphaFoldDB" id="A0AAV5V1N7"/>
<feature type="compositionally biased region" description="Low complexity" evidence="1">
    <location>
        <begin position="318"/>
        <end position="330"/>
    </location>
</feature>
<proteinExistence type="predicted"/>
<evidence type="ECO:0000313" key="2">
    <source>
        <dbReference type="EMBL" id="GMT13475.1"/>
    </source>
</evidence>
<feature type="non-terminal residue" evidence="2">
    <location>
        <position position="330"/>
    </location>
</feature>
<feature type="compositionally biased region" description="Basic and acidic residues" evidence="1">
    <location>
        <begin position="32"/>
        <end position="48"/>
    </location>
</feature>
<feature type="compositionally biased region" description="Polar residues" evidence="1">
    <location>
        <begin position="280"/>
        <end position="292"/>
    </location>
</feature>
<feature type="compositionally biased region" description="Polar residues" evidence="1">
    <location>
        <begin position="194"/>
        <end position="219"/>
    </location>
</feature>
<dbReference type="Proteomes" id="UP001432322">
    <property type="component" value="Unassembled WGS sequence"/>
</dbReference>
<dbReference type="EMBL" id="BTSY01000228">
    <property type="protein sequence ID" value="GMT37691.1"/>
    <property type="molecule type" value="Genomic_DNA"/>
</dbReference>
<protein>
    <submittedName>
        <fullName evidence="2">Uncharacterized protein</fullName>
    </submittedName>
</protein>
<dbReference type="EMBL" id="BTSY01000002">
    <property type="protein sequence ID" value="GMT13475.1"/>
    <property type="molecule type" value="Genomic_DNA"/>
</dbReference>
<comment type="caution">
    <text evidence="2">The sequence shown here is derived from an EMBL/GenBank/DDBJ whole genome shotgun (WGS) entry which is preliminary data.</text>
</comment>
<feature type="compositionally biased region" description="Polar residues" evidence="1">
    <location>
        <begin position="250"/>
        <end position="259"/>
    </location>
</feature>
<evidence type="ECO:0000313" key="3">
    <source>
        <dbReference type="EMBL" id="GMT37691.1"/>
    </source>
</evidence>
<feature type="region of interest" description="Disordered" evidence="1">
    <location>
        <begin position="98"/>
        <end position="330"/>
    </location>
</feature>
<sequence>RTRSATTRGFQPARMLPQGQRPEVMLPPPVADCREDLPRPLRTAREHSPTSPTSGVTIRDFVVAAVAVSLASPMVAVTTAFPSSPIFVQAEGHRFRSTVRTTYSTTDRPRQSARRQARRDVPNPLPDEILENDLHDPGTSSATSPDSAASVTGQERPPEASTTAPNQTTPEDNASPTTSNGQEKNKRGDPNAPVIQSTTSPQSHAVPQEQPVNAQSNDEVPSHDTQHQGVTEQPKSLCANAASPKPHSSPIFTTETATTPCRPRRDNRSSSSSASPIPVQGQQRSRSVSPQVPTRVYETNMATPASAERRPRSRTRKSTASTTLSPALTR</sequence>
<feature type="compositionally biased region" description="Low complexity" evidence="1">
    <location>
        <begin position="269"/>
        <end position="278"/>
    </location>
</feature>
<reference evidence="2" key="1">
    <citation type="submission" date="2023-10" db="EMBL/GenBank/DDBJ databases">
        <title>Genome assembly of Pristionchus species.</title>
        <authorList>
            <person name="Yoshida K."/>
            <person name="Sommer R.J."/>
        </authorList>
    </citation>
    <scope>NUCLEOTIDE SEQUENCE</scope>
    <source>
        <strain evidence="2">RS5133</strain>
    </source>
</reference>
<organism evidence="2 4">
    <name type="scientific">Pristionchus fissidentatus</name>
    <dbReference type="NCBI Taxonomy" id="1538716"/>
    <lineage>
        <taxon>Eukaryota</taxon>
        <taxon>Metazoa</taxon>
        <taxon>Ecdysozoa</taxon>
        <taxon>Nematoda</taxon>
        <taxon>Chromadorea</taxon>
        <taxon>Rhabditida</taxon>
        <taxon>Rhabditina</taxon>
        <taxon>Diplogasteromorpha</taxon>
        <taxon>Diplogasteroidea</taxon>
        <taxon>Neodiplogasteridae</taxon>
        <taxon>Pristionchus</taxon>
    </lineage>
</organism>
<accession>A0AAV5V1N7</accession>
<evidence type="ECO:0000313" key="4">
    <source>
        <dbReference type="Proteomes" id="UP001432322"/>
    </source>
</evidence>
<feature type="non-terminal residue" evidence="2">
    <location>
        <position position="1"/>
    </location>
</feature>
<keyword evidence="4" id="KW-1185">Reference proteome</keyword>
<name>A0AAV5V1N7_9BILA</name>
<feature type="region of interest" description="Disordered" evidence="1">
    <location>
        <begin position="1"/>
        <end position="55"/>
    </location>
</feature>
<feature type="compositionally biased region" description="Polar residues" evidence="1">
    <location>
        <begin position="160"/>
        <end position="182"/>
    </location>
</feature>
<evidence type="ECO:0000256" key="1">
    <source>
        <dbReference type="SAM" id="MobiDB-lite"/>
    </source>
</evidence>
<gene>
    <name evidence="3" type="ORF">PFISCL1PPCAC_28988</name>
    <name evidence="2" type="ORF">PFISCL1PPCAC_4772</name>
</gene>